<evidence type="ECO:0000313" key="9">
    <source>
        <dbReference type="EMBL" id="UOK70744.1"/>
    </source>
</evidence>
<evidence type="ECO:0000256" key="3">
    <source>
        <dbReference type="ARBA" id="ARBA00022989"/>
    </source>
</evidence>
<dbReference type="GO" id="GO:0071555">
    <property type="term" value="P:cell wall organization"/>
    <property type="evidence" value="ECO:0007669"/>
    <property type="project" value="UniProtKB-KW"/>
</dbReference>
<evidence type="ECO:0000256" key="5">
    <source>
        <dbReference type="ARBA" id="ARBA00023239"/>
    </source>
</evidence>
<dbReference type="AlphaFoldDB" id="A0A9E7A4X5"/>
<evidence type="ECO:0000256" key="1">
    <source>
        <dbReference type="ARBA" id="ARBA00022475"/>
    </source>
</evidence>
<dbReference type="GO" id="GO:0008932">
    <property type="term" value="F:lytic endotransglycosylase activity"/>
    <property type="evidence" value="ECO:0007669"/>
    <property type="project" value="UniProtKB-UniRule"/>
</dbReference>
<evidence type="ECO:0000256" key="6">
    <source>
        <dbReference type="ARBA" id="ARBA00023316"/>
    </source>
</evidence>
<sequence>MTDPTSLTPNGAAAPTPPGKERDPHRASRRANHPLVVAGSMVFTLLIVAIVLGGGALWIGKTRYYAPGPLAQEKAVIIPNDYGVMDIADLLLKQGVIDDKWVFVGAAAGTRASGKLKAGEYAFAAGSSIQQVLNTIVSGKVIEYVVTIPEGLTSDQIVERVLAVEELSGNVRQVPREGSLMPDTYKITRGTSREDLLRRMARTQDAALKEIWDTRDPDLPLKSPQELVILASIVEKETGVPEERAQVASVFINRLNKKMRLQSDPTIIYGLVRGKGRLERPLTRTDITTPTPFNTYTIPALPPGPIGNPGRASLEATARPAKSDNLYFVADGTGGHAFAPTLDQHNKNVARWRQIERERKVDPAAQPAGTSGTTGATPVD</sequence>
<dbReference type="InterPro" id="IPR003770">
    <property type="entry name" value="MLTG-like"/>
</dbReference>
<dbReference type="RefSeq" id="WP_244377290.1">
    <property type="nucleotide sequence ID" value="NZ_CP083239.1"/>
</dbReference>
<keyword evidence="6 7" id="KW-0961">Cell wall biogenesis/degradation</keyword>
<keyword evidence="1 7" id="KW-1003">Cell membrane</keyword>
<proteinExistence type="inferred from homology"/>
<evidence type="ECO:0000256" key="4">
    <source>
        <dbReference type="ARBA" id="ARBA00023136"/>
    </source>
</evidence>
<comment type="catalytic activity">
    <reaction evidence="7">
        <text>a peptidoglycan chain = a peptidoglycan chain with N-acetyl-1,6-anhydromuramyl-[peptide] at the reducing end + a peptidoglycan chain with N-acetylglucosamine at the non-reducing end.</text>
        <dbReference type="EC" id="4.2.2.29"/>
    </reaction>
</comment>
<accession>A0A9E7A4X5</accession>
<dbReference type="Pfam" id="PF02618">
    <property type="entry name" value="YceG"/>
    <property type="match status" value="1"/>
</dbReference>
<keyword evidence="7" id="KW-0997">Cell inner membrane</keyword>
<dbReference type="PANTHER" id="PTHR30518">
    <property type="entry name" value="ENDOLYTIC MUREIN TRANSGLYCOSYLASE"/>
    <property type="match status" value="1"/>
</dbReference>
<feature type="region of interest" description="Disordered" evidence="8">
    <location>
        <begin position="1"/>
        <end position="28"/>
    </location>
</feature>
<gene>
    <name evidence="7 9" type="primary">mltG</name>
    <name evidence="9" type="ORF">K9D25_18810</name>
</gene>
<comment type="subcellular location">
    <subcellularLocation>
        <location evidence="7">Cell inner membrane</location>
        <topology evidence="7">Single-pass membrane protein</topology>
    </subcellularLocation>
</comment>
<dbReference type="Gene3D" id="3.30.1490.480">
    <property type="entry name" value="Endolytic murein transglycosylase"/>
    <property type="match status" value="1"/>
</dbReference>
<dbReference type="EMBL" id="CP083239">
    <property type="protein sequence ID" value="UOK70744.1"/>
    <property type="molecule type" value="Genomic_DNA"/>
</dbReference>
<keyword evidence="4 7" id="KW-0472">Membrane</keyword>
<dbReference type="EC" id="4.2.2.29" evidence="7"/>
<keyword evidence="5 7" id="KW-0456">Lyase</keyword>
<evidence type="ECO:0000256" key="2">
    <source>
        <dbReference type="ARBA" id="ARBA00022692"/>
    </source>
</evidence>
<feature type="compositionally biased region" description="Low complexity" evidence="8">
    <location>
        <begin position="363"/>
        <end position="380"/>
    </location>
</feature>
<evidence type="ECO:0000256" key="8">
    <source>
        <dbReference type="SAM" id="MobiDB-lite"/>
    </source>
</evidence>
<dbReference type="GO" id="GO:0009252">
    <property type="term" value="P:peptidoglycan biosynthetic process"/>
    <property type="evidence" value="ECO:0007669"/>
    <property type="project" value="UniProtKB-UniRule"/>
</dbReference>
<feature type="region of interest" description="Disordered" evidence="8">
    <location>
        <begin position="356"/>
        <end position="380"/>
    </location>
</feature>
<evidence type="ECO:0000256" key="7">
    <source>
        <dbReference type="HAMAP-Rule" id="MF_02065"/>
    </source>
</evidence>
<comment type="function">
    <text evidence="7">Functions as a peptidoglycan terminase that cleaves nascent peptidoglycan strands endolytically to terminate their elongation.</text>
</comment>
<name>A0A9E7A4X5_9HYPH</name>
<protein>
    <recommendedName>
        <fullName evidence="7">Endolytic murein transglycosylase</fullName>
        <ecNumber evidence="7">4.2.2.29</ecNumber>
    </recommendedName>
    <alternativeName>
        <fullName evidence="7">Peptidoglycan lytic transglycosylase</fullName>
    </alternativeName>
    <alternativeName>
        <fullName evidence="7">Peptidoglycan polymerization terminase</fullName>
    </alternativeName>
</protein>
<feature type="site" description="Important for catalytic activity" evidence="7">
    <location>
        <position position="237"/>
    </location>
</feature>
<dbReference type="Gene3D" id="3.30.160.60">
    <property type="entry name" value="Classic Zinc Finger"/>
    <property type="match status" value="1"/>
</dbReference>
<dbReference type="Proteomes" id="UP000831684">
    <property type="component" value="Chromosome"/>
</dbReference>
<dbReference type="CDD" id="cd08010">
    <property type="entry name" value="MltG_like"/>
    <property type="match status" value="1"/>
</dbReference>
<keyword evidence="2 7" id="KW-0812">Transmembrane</keyword>
<feature type="transmembrane region" description="Helical" evidence="7">
    <location>
        <begin position="35"/>
        <end position="59"/>
    </location>
</feature>
<dbReference type="GO" id="GO:0005886">
    <property type="term" value="C:plasma membrane"/>
    <property type="evidence" value="ECO:0007669"/>
    <property type="project" value="UniProtKB-SubCell"/>
</dbReference>
<dbReference type="NCBIfam" id="TIGR00247">
    <property type="entry name" value="endolytic transglycosylase MltG"/>
    <property type="match status" value="1"/>
</dbReference>
<reference evidence="9" key="1">
    <citation type="submission" date="2021-09" db="EMBL/GenBank/DDBJ databases">
        <title>Network and meta-omics reveal the key degrader and cooperation patterns in an efficient 1,4-dioxane-degrading microbial community.</title>
        <authorList>
            <person name="Dai C."/>
        </authorList>
    </citation>
    <scope>NUCLEOTIDE SEQUENCE</scope>
    <source>
        <strain evidence="9">ZM13</strain>
    </source>
</reference>
<organism evidence="9 10">
    <name type="scientific">Ancylobacter polymorphus</name>
    <dbReference type="NCBI Taxonomy" id="223390"/>
    <lineage>
        <taxon>Bacteria</taxon>
        <taxon>Pseudomonadati</taxon>
        <taxon>Pseudomonadota</taxon>
        <taxon>Alphaproteobacteria</taxon>
        <taxon>Hyphomicrobiales</taxon>
        <taxon>Xanthobacteraceae</taxon>
        <taxon>Ancylobacter</taxon>
    </lineage>
</organism>
<keyword evidence="3 7" id="KW-1133">Transmembrane helix</keyword>
<comment type="similarity">
    <text evidence="7">Belongs to the transglycosylase MltG family.</text>
</comment>
<dbReference type="PANTHER" id="PTHR30518:SF2">
    <property type="entry name" value="ENDOLYTIC MUREIN TRANSGLYCOSYLASE"/>
    <property type="match status" value="1"/>
</dbReference>
<dbReference type="HAMAP" id="MF_02065">
    <property type="entry name" value="MltG"/>
    <property type="match status" value="1"/>
</dbReference>
<dbReference type="KEGG" id="apol:K9D25_18810"/>
<evidence type="ECO:0000313" key="10">
    <source>
        <dbReference type="Proteomes" id="UP000831684"/>
    </source>
</evidence>